<feature type="transmembrane region" description="Helical" evidence="6">
    <location>
        <begin position="21"/>
        <end position="38"/>
    </location>
</feature>
<dbReference type="InterPro" id="IPR011701">
    <property type="entry name" value="MFS"/>
</dbReference>
<protein>
    <submittedName>
        <fullName evidence="8">MFS transporter</fullName>
    </submittedName>
</protein>
<comment type="subcellular location">
    <subcellularLocation>
        <location evidence="1">Cell membrane</location>
        <topology evidence="1">Multi-pass membrane protein</topology>
    </subcellularLocation>
</comment>
<feature type="transmembrane region" description="Helical" evidence="6">
    <location>
        <begin position="288"/>
        <end position="308"/>
    </location>
</feature>
<feature type="transmembrane region" description="Helical" evidence="6">
    <location>
        <begin position="223"/>
        <end position="246"/>
    </location>
</feature>
<dbReference type="SUPFAM" id="SSF103473">
    <property type="entry name" value="MFS general substrate transporter"/>
    <property type="match status" value="1"/>
</dbReference>
<sequence length="405" mass="43150">MRFQQQELLQQDESKVKMIGSFELLLVFLAIISVGANLRAPLTSVGPLVGEIRSSLGISGFAAGFLTTLPLLAFALLSPFAPKLSRRFGMEPVLFFASVLITAGIFLRMTGSVRLLFAGTLLVGFGIAFGNVLIPGLIKSRFPMHLGVMTGIYAVSMNLCAAIASGLSVPVSEKLGWSGSLGYWGFISLVAILVLLPQVRRSGNRPAGKESGQKAVNLWKSGLAWNITVFMGLQSLIFYTIVAWLPEILAERGVEAGAAGWLLSLMQFALIPFTFIIPIIAGRMKSQIPLVIATGALFIGGILGILMGASSLTLLWVIMIGIGGGTAFSLAMMFFSLRTKNPQEAAELSGMAQSFGYLLAATGPALFGILHDATHSWTLPLWMLLAVSVIILVTGIVSGRDTQVR</sequence>
<keyword evidence="3 6" id="KW-0812">Transmembrane</keyword>
<evidence type="ECO:0000259" key="7">
    <source>
        <dbReference type="PROSITE" id="PS50850"/>
    </source>
</evidence>
<feature type="transmembrane region" description="Helical" evidence="6">
    <location>
        <begin position="379"/>
        <end position="399"/>
    </location>
</feature>
<keyword evidence="2" id="KW-0813">Transport</keyword>
<dbReference type="InterPro" id="IPR036259">
    <property type="entry name" value="MFS_trans_sf"/>
</dbReference>
<evidence type="ECO:0000313" key="9">
    <source>
        <dbReference type="Proteomes" id="UP000272481"/>
    </source>
</evidence>
<name>A0ABX9ZDY8_9BACL</name>
<dbReference type="Gene3D" id="1.20.1250.20">
    <property type="entry name" value="MFS general substrate transporter like domains"/>
    <property type="match status" value="1"/>
</dbReference>
<feature type="transmembrane region" description="Helical" evidence="6">
    <location>
        <begin position="146"/>
        <end position="169"/>
    </location>
</feature>
<dbReference type="Pfam" id="PF07690">
    <property type="entry name" value="MFS_1"/>
    <property type="match status" value="1"/>
</dbReference>
<feature type="transmembrane region" description="Helical" evidence="6">
    <location>
        <begin position="115"/>
        <end position="134"/>
    </location>
</feature>
<dbReference type="PANTHER" id="PTHR23523">
    <property type="match status" value="1"/>
</dbReference>
<organism evidence="8 9">
    <name type="scientific">Bhargavaea beijingensis</name>
    <dbReference type="NCBI Taxonomy" id="426756"/>
    <lineage>
        <taxon>Bacteria</taxon>
        <taxon>Bacillati</taxon>
        <taxon>Bacillota</taxon>
        <taxon>Bacilli</taxon>
        <taxon>Bacillales</taxon>
        <taxon>Caryophanaceae</taxon>
        <taxon>Bhargavaea</taxon>
    </lineage>
</organism>
<dbReference type="InterPro" id="IPR020846">
    <property type="entry name" value="MFS_dom"/>
</dbReference>
<feature type="transmembrane region" description="Helical" evidence="6">
    <location>
        <begin position="355"/>
        <end position="373"/>
    </location>
</feature>
<feature type="transmembrane region" description="Helical" evidence="6">
    <location>
        <begin position="181"/>
        <end position="199"/>
    </location>
</feature>
<accession>A0ABX9ZDY8</accession>
<evidence type="ECO:0000256" key="1">
    <source>
        <dbReference type="ARBA" id="ARBA00004651"/>
    </source>
</evidence>
<dbReference type="CDD" id="cd17339">
    <property type="entry name" value="MFS_NIMT_CynX_like"/>
    <property type="match status" value="1"/>
</dbReference>
<feature type="transmembrane region" description="Helical" evidence="6">
    <location>
        <begin position="314"/>
        <end position="335"/>
    </location>
</feature>
<proteinExistence type="predicted"/>
<dbReference type="PROSITE" id="PS50850">
    <property type="entry name" value="MFS"/>
    <property type="match status" value="1"/>
</dbReference>
<feature type="transmembrane region" description="Helical" evidence="6">
    <location>
        <begin position="93"/>
        <end position="109"/>
    </location>
</feature>
<keyword evidence="9" id="KW-1185">Reference proteome</keyword>
<evidence type="ECO:0000256" key="5">
    <source>
        <dbReference type="ARBA" id="ARBA00023136"/>
    </source>
</evidence>
<evidence type="ECO:0000256" key="3">
    <source>
        <dbReference type="ARBA" id="ARBA00022692"/>
    </source>
</evidence>
<dbReference type="PANTHER" id="PTHR23523:SF2">
    <property type="entry name" value="2-NITROIMIDAZOLE TRANSPORTER"/>
    <property type="match status" value="1"/>
</dbReference>
<feature type="domain" description="Major facilitator superfamily (MFS) profile" evidence="7">
    <location>
        <begin position="23"/>
        <end position="403"/>
    </location>
</feature>
<evidence type="ECO:0000256" key="6">
    <source>
        <dbReference type="SAM" id="Phobius"/>
    </source>
</evidence>
<evidence type="ECO:0000256" key="4">
    <source>
        <dbReference type="ARBA" id="ARBA00022989"/>
    </source>
</evidence>
<dbReference type="EMBL" id="RWGW01000008">
    <property type="protein sequence ID" value="RSK33740.1"/>
    <property type="molecule type" value="Genomic_DNA"/>
</dbReference>
<evidence type="ECO:0000313" key="8">
    <source>
        <dbReference type="EMBL" id="RSK33740.1"/>
    </source>
</evidence>
<reference evidence="8 9" key="1">
    <citation type="submission" date="2018-12" db="EMBL/GenBank/DDBJ databases">
        <title>Comparitive functional genomics of dry heat resistant strains isolated from the viking spacecraft.</title>
        <authorList>
            <person name="Seuylemezian A."/>
            <person name="Vaishampayan P."/>
        </authorList>
    </citation>
    <scope>NUCLEOTIDE SEQUENCE [LARGE SCALE GENOMIC DNA]</scope>
    <source>
        <strain evidence="8 9">M6-11</strain>
    </source>
</reference>
<dbReference type="InterPro" id="IPR052524">
    <property type="entry name" value="MFS_Cyanate_Porter"/>
</dbReference>
<evidence type="ECO:0000256" key="2">
    <source>
        <dbReference type="ARBA" id="ARBA00022448"/>
    </source>
</evidence>
<keyword evidence="4 6" id="KW-1133">Transmembrane helix</keyword>
<dbReference type="Proteomes" id="UP000272481">
    <property type="component" value="Unassembled WGS sequence"/>
</dbReference>
<gene>
    <name evidence="8" type="ORF">EJA12_06240</name>
</gene>
<feature type="transmembrane region" description="Helical" evidence="6">
    <location>
        <begin position="58"/>
        <end position="81"/>
    </location>
</feature>
<feature type="transmembrane region" description="Helical" evidence="6">
    <location>
        <begin position="258"/>
        <end position="281"/>
    </location>
</feature>
<keyword evidence="5 6" id="KW-0472">Membrane</keyword>
<comment type="caution">
    <text evidence="8">The sequence shown here is derived from an EMBL/GenBank/DDBJ whole genome shotgun (WGS) entry which is preliminary data.</text>
</comment>